<accession>A0AAU8BV58</accession>
<reference evidence="1" key="1">
    <citation type="submission" date="2024-03" db="EMBL/GenBank/DDBJ databases">
        <title>This phage originates from the Bacteriophage catalogue of the Bacteriophage Competence Centre, Department of Microbiology und Biotechnology, Max Rubner-Institut, Kiel, Germany.</title>
        <authorList>
            <person name="Sprotte S."/>
            <person name="Brinks E."/>
        </authorList>
    </citation>
    <scope>NUCLEOTIDE SEQUENCE</scope>
</reference>
<organism evidence="1">
    <name type="scientific">Salmonella phage PMBT35</name>
    <dbReference type="NCBI Taxonomy" id="3137287"/>
    <lineage>
        <taxon>Viruses</taxon>
    </lineage>
</organism>
<dbReference type="EMBL" id="PP554580">
    <property type="protein sequence ID" value="XCD29849.1"/>
    <property type="molecule type" value="Genomic_DNA"/>
</dbReference>
<protein>
    <submittedName>
        <fullName evidence="1">Uncharacterized protein</fullName>
    </submittedName>
</protein>
<name>A0AAU8BV58_9VIRU</name>
<proteinExistence type="predicted"/>
<sequence length="29" mass="3214">MLHCSINNNLFNSSAATAALFCCRLHIFT</sequence>
<evidence type="ECO:0000313" key="1">
    <source>
        <dbReference type="EMBL" id="XCD29849.1"/>
    </source>
</evidence>